<evidence type="ECO:0000313" key="7">
    <source>
        <dbReference type="EMBL" id="HHF08476.1"/>
    </source>
</evidence>
<keyword evidence="5" id="KW-0812">Transmembrane</keyword>
<feature type="domain" description="4Fe-4S" evidence="6">
    <location>
        <begin position="148"/>
        <end position="207"/>
    </location>
</feature>
<keyword evidence="4" id="KW-0411">Iron-sulfur</keyword>
<comment type="caution">
    <text evidence="7">The sequence shown here is derived from an EMBL/GenBank/DDBJ whole genome shotgun (WGS) entry which is preliminary data.</text>
</comment>
<feature type="transmembrane region" description="Helical" evidence="5">
    <location>
        <begin position="6"/>
        <end position="28"/>
    </location>
</feature>
<organism evidence="7">
    <name type="scientific">Kosmotoga arenicorallina</name>
    <dbReference type="NCBI Taxonomy" id="688066"/>
    <lineage>
        <taxon>Bacteria</taxon>
        <taxon>Thermotogati</taxon>
        <taxon>Thermotogota</taxon>
        <taxon>Thermotogae</taxon>
        <taxon>Kosmotogales</taxon>
        <taxon>Kosmotogaceae</taxon>
        <taxon>Kosmotoga</taxon>
    </lineage>
</organism>
<evidence type="ECO:0000256" key="1">
    <source>
        <dbReference type="ARBA" id="ARBA00022485"/>
    </source>
</evidence>
<keyword evidence="2" id="KW-0479">Metal-binding</keyword>
<dbReference type="InterPro" id="IPR007202">
    <property type="entry name" value="4Fe-4S_dom"/>
</dbReference>
<dbReference type="AlphaFoldDB" id="A0A7C5DWN2"/>
<proteinExistence type="predicted"/>
<evidence type="ECO:0000259" key="6">
    <source>
        <dbReference type="PROSITE" id="PS51656"/>
    </source>
</evidence>
<accession>A0A7C5DWN2</accession>
<dbReference type="GO" id="GO:0046872">
    <property type="term" value="F:metal ion binding"/>
    <property type="evidence" value="ECO:0007669"/>
    <property type="project" value="UniProtKB-KW"/>
</dbReference>
<sequence length="233" mass="24692">MKTVIIVYSTILLGILGLTSGLFLAFAASKFAVKEDPRVKLVEAALPGINCGACGFPGCSGFAKAYADGKVPKEGCIPGRRSGVPEKLEAITKTSQEKILAIWKESGEDAEKALQKLLSATGAPPKPVPKKPVRPSPDEVAKYKGMLKDNELASLIYGTLPNIDCGLCGHPGCAAFALKLAASEEKPEKCVPGMRQNVPEKVAKIKKMSSNEIKKMLEETAGDPKKIKEKLGG</sequence>
<dbReference type="Gene3D" id="3.20.20.20">
    <property type="entry name" value="Dihydropteroate synthase-like"/>
    <property type="match status" value="2"/>
</dbReference>
<dbReference type="EMBL" id="DRTH01000101">
    <property type="protein sequence ID" value="HHF08476.1"/>
    <property type="molecule type" value="Genomic_DNA"/>
</dbReference>
<dbReference type="PANTHER" id="PTHR43560:SF1">
    <property type="entry name" value="ION-TRANSLOCATING OXIDOREDUCTASE COMPLEX SUBUNIT B"/>
    <property type="match status" value="1"/>
</dbReference>
<protein>
    <submittedName>
        <fullName evidence="7">Fe-S cluster protein</fullName>
    </submittedName>
</protein>
<reference evidence="7" key="1">
    <citation type="journal article" date="2020" name="mSystems">
        <title>Genome- and Community-Level Interaction Insights into Carbon Utilization and Element Cycling Functions of Hydrothermarchaeota in Hydrothermal Sediment.</title>
        <authorList>
            <person name="Zhou Z."/>
            <person name="Liu Y."/>
            <person name="Xu W."/>
            <person name="Pan J."/>
            <person name="Luo Z.H."/>
            <person name="Li M."/>
        </authorList>
    </citation>
    <scope>NUCLEOTIDE SEQUENCE [LARGE SCALE GENOMIC DNA]</scope>
    <source>
        <strain evidence="7">HyVt-80</strain>
    </source>
</reference>
<keyword evidence="5" id="KW-1133">Transmembrane helix</keyword>
<evidence type="ECO:0000256" key="3">
    <source>
        <dbReference type="ARBA" id="ARBA00023004"/>
    </source>
</evidence>
<dbReference type="InterPro" id="IPR050395">
    <property type="entry name" value="4Fe4S_Ferredoxin_RnfB"/>
</dbReference>
<dbReference type="Proteomes" id="UP000886129">
    <property type="component" value="Unassembled WGS sequence"/>
</dbReference>
<feature type="domain" description="4Fe-4S" evidence="6">
    <location>
        <begin position="34"/>
        <end position="93"/>
    </location>
</feature>
<dbReference type="PROSITE" id="PS51656">
    <property type="entry name" value="4FE4S"/>
    <property type="match status" value="2"/>
</dbReference>
<dbReference type="GO" id="GO:0051539">
    <property type="term" value="F:4 iron, 4 sulfur cluster binding"/>
    <property type="evidence" value="ECO:0007669"/>
    <property type="project" value="UniProtKB-KW"/>
</dbReference>
<gene>
    <name evidence="7" type="ORF">ENL26_01725</name>
</gene>
<name>A0A7C5DWN2_9BACT</name>
<dbReference type="PANTHER" id="PTHR43560">
    <property type="entry name" value="ION-TRANSLOCATING OXIDOREDUCTASE COMPLEX SUBUNIT B"/>
    <property type="match status" value="1"/>
</dbReference>
<evidence type="ECO:0000256" key="5">
    <source>
        <dbReference type="SAM" id="Phobius"/>
    </source>
</evidence>
<keyword evidence="1" id="KW-0004">4Fe-4S</keyword>
<dbReference type="Pfam" id="PF04060">
    <property type="entry name" value="FeS"/>
    <property type="match status" value="2"/>
</dbReference>
<evidence type="ECO:0000256" key="4">
    <source>
        <dbReference type="ARBA" id="ARBA00023014"/>
    </source>
</evidence>
<dbReference type="InterPro" id="IPR011005">
    <property type="entry name" value="Dihydropteroate_synth-like_sf"/>
</dbReference>
<keyword evidence="5" id="KW-0472">Membrane</keyword>
<keyword evidence="3" id="KW-0408">Iron</keyword>
<evidence type="ECO:0000256" key="2">
    <source>
        <dbReference type="ARBA" id="ARBA00022723"/>
    </source>
</evidence>